<dbReference type="Proteomes" id="UP001230035">
    <property type="component" value="Unassembled WGS sequence"/>
</dbReference>
<evidence type="ECO:0000256" key="1">
    <source>
        <dbReference type="SAM" id="Phobius"/>
    </source>
</evidence>
<gene>
    <name evidence="2" type="ORF">QHT84_12735</name>
</gene>
<protein>
    <recommendedName>
        <fullName evidence="4">DUF2892 domain-containing protein</fullName>
    </recommendedName>
</protein>
<organism evidence="2 3">
    <name type="scientific">Flavobacterium sedimenticola</name>
    <dbReference type="NCBI Taxonomy" id="3043286"/>
    <lineage>
        <taxon>Bacteria</taxon>
        <taxon>Pseudomonadati</taxon>
        <taxon>Bacteroidota</taxon>
        <taxon>Flavobacteriia</taxon>
        <taxon>Flavobacteriales</taxon>
        <taxon>Flavobacteriaceae</taxon>
        <taxon>Flavobacterium</taxon>
    </lineage>
</organism>
<evidence type="ECO:0000313" key="3">
    <source>
        <dbReference type="Proteomes" id="UP001230035"/>
    </source>
</evidence>
<dbReference type="EMBL" id="JASGBP010000010">
    <property type="protein sequence ID" value="MDI9258283.1"/>
    <property type="molecule type" value="Genomic_DNA"/>
</dbReference>
<reference evidence="2 3" key="1">
    <citation type="submission" date="2023-05" db="EMBL/GenBank/DDBJ databases">
        <title>Flavobacterium sedimenti sp. nov., isolated from the sediment.</title>
        <authorList>
            <person name="Wu N."/>
        </authorList>
    </citation>
    <scope>NUCLEOTIDE SEQUENCE [LARGE SCALE GENOMIC DNA]</scope>
    <source>
        <strain evidence="2 3">YZ-48</strain>
    </source>
</reference>
<keyword evidence="1" id="KW-1133">Transmembrane helix</keyword>
<evidence type="ECO:0008006" key="4">
    <source>
        <dbReference type="Google" id="ProtNLM"/>
    </source>
</evidence>
<keyword evidence="1" id="KW-0812">Transmembrane</keyword>
<accession>A0ABT6XT52</accession>
<comment type="caution">
    <text evidence="2">The sequence shown here is derived from an EMBL/GenBank/DDBJ whole genome shotgun (WGS) entry which is preliminary data.</text>
</comment>
<keyword evidence="3" id="KW-1185">Reference proteome</keyword>
<proteinExistence type="predicted"/>
<feature type="transmembrane region" description="Helical" evidence="1">
    <location>
        <begin position="34"/>
        <end position="52"/>
    </location>
</feature>
<name>A0ABT6XT52_9FLAO</name>
<feature type="transmembrane region" description="Helical" evidence="1">
    <location>
        <begin position="12"/>
        <end position="28"/>
    </location>
</feature>
<evidence type="ECO:0000313" key="2">
    <source>
        <dbReference type="EMBL" id="MDI9258283.1"/>
    </source>
</evidence>
<keyword evidence="1" id="KW-0472">Membrane</keyword>
<sequence length="67" mass="8151">MKRILFSNWHLMRYFRVALALFLFFQAYETKQWLFIAFGVFFLFQAIFNWGCGPNGCHVTYKNQKDE</sequence>
<dbReference type="RefSeq" id="WP_283239948.1">
    <property type="nucleotide sequence ID" value="NZ_JASGBP010000010.1"/>
</dbReference>